<proteinExistence type="predicted"/>
<dbReference type="AlphaFoldDB" id="D5CRT3"/>
<dbReference type="Proteomes" id="UP000001625">
    <property type="component" value="Chromosome"/>
</dbReference>
<dbReference type="EMBL" id="CP001965">
    <property type="protein sequence ID" value="ADE11669.1"/>
    <property type="molecule type" value="Genomic_DNA"/>
</dbReference>
<dbReference type="eggNOG" id="COG0664">
    <property type="taxonomic scope" value="Bacteria"/>
</dbReference>
<dbReference type="RefSeq" id="WP_013029567.1">
    <property type="nucleotide sequence ID" value="NC_013959.1"/>
</dbReference>
<dbReference type="HOGENOM" id="CLU_1609672_0_0_4"/>
<accession>D5CRT3</accession>
<name>D5CRT3_SIDLE</name>
<dbReference type="InterPro" id="IPR014710">
    <property type="entry name" value="RmlC-like_jellyroll"/>
</dbReference>
<dbReference type="Pfam" id="PF00027">
    <property type="entry name" value="cNMP_binding"/>
    <property type="match status" value="1"/>
</dbReference>
<dbReference type="InterPro" id="IPR000595">
    <property type="entry name" value="cNMP-bd_dom"/>
</dbReference>
<dbReference type="STRING" id="580332.Slit_1432"/>
<feature type="domain" description="Cyclic nucleotide-binding" evidence="1">
    <location>
        <begin position="34"/>
        <end position="133"/>
    </location>
</feature>
<protein>
    <submittedName>
        <fullName evidence="2">Putative transcriptional regulator, Crp/Fnr family</fullName>
    </submittedName>
</protein>
<dbReference type="KEGG" id="slt:Slit_1432"/>
<evidence type="ECO:0000313" key="2">
    <source>
        <dbReference type="EMBL" id="ADE11669.1"/>
    </source>
</evidence>
<reference evidence="2 3" key="1">
    <citation type="submission" date="2010-03" db="EMBL/GenBank/DDBJ databases">
        <title>Complete sequence of Sideroxydans lithotrophicus ES-1.</title>
        <authorList>
            <consortium name="US DOE Joint Genome Institute"/>
            <person name="Lucas S."/>
            <person name="Copeland A."/>
            <person name="Lapidus A."/>
            <person name="Cheng J.-F."/>
            <person name="Bruce D."/>
            <person name="Goodwin L."/>
            <person name="Pitluck S."/>
            <person name="Munk A.C."/>
            <person name="Detter J.C."/>
            <person name="Han C."/>
            <person name="Tapia R."/>
            <person name="Larimer F."/>
            <person name="Land M."/>
            <person name="Hauser L."/>
            <person name="Kyrpides N."/>
            <person name="Ivanova N."/>
            <person name="Emerson D."/>
            <person name="Woyke T."/>
        </authorList>
    </citation>
    <scope>NUCLEOTIDE SEQUENCE [LARGE SCALE GENOMIC DNA]</scope>
    <source>
        <strain evidence="2 3">ES-1</strain>
    </source>
</reference>
<dbReference type="Gene3D" id="2.60.120.10">
    <property type="entry name" value="Jelly Rolls"/>
    <property type="match status" value="1"/>
</dbReference>
<dbReference type="SUPFAM" id="SSF51206">
    <property type="entry name" value="cAMP-binding domain-like"/>
    <property type="match status" value="1"/>
</dbReference>
<dbReference type="PRINTS" id="PR00103">
    <property type="entry name" value="CAMPKINASE"/>
</dbReference>
<organism evidence="2 3">
    <name type="scientific">Sideroxydans lithotrophicus (strain ES-1)</name>
    <dbReference type="NCBI Taxonomy" id="580332"/>
    <lineage>
        <taxon>Bacteria</taxon>
        <taxon>Pseudomonadati</taxon>
        <taxon>Pseudomonadota</taxon>
        <taxon>Betaproteobacteria</taxon>
        <taxon>Nitrosomonadales</taxon>
        <taxon>Gallionellaceae</taxon>
        <taxon>Sideroxydans</taxon>
    </lineage>
</organism>
<sequence>MDELDAIQASLASFTKRLDEVSTDRFHELRKCSFFDPIPSEWLKPVSEQAEIRTFSAGDCITSEGDDMDAFYVILYGTATVYYSRKVVGTIRSGECIGEGMFFANENISRSATVIADGQVIAAEIRPSGIDRLRGDAKAYLDKALLLALFKKLQGANRKIEELLR</sequence>
<dbReference type="SMART" id="SM00100">
    <property type="entry name" value="cNMP"/>
    <property type="match status" value="1"/>
</dbReference>
<dbReference type="CDD" id="cd00038">
    <property type="entry name" value="CAP_ED"/>
    <property type="match status" value="1"/>
</dbReference>
<dbReference type="OrthoDB" id="3525895at2"/>
<dbReference type="InterPro" id="IPR018490">
    <property type="entry name" value="cNMP-bd_dom_sf"/>
</dbReference>
<evidence type="ECO:0000313" key="3">
    <source>
        <dbReference type="Proteomes" id="UP000001625"/>
    </source>
</evidence>
<gene>
    <name evidence="2" type="ordered locus">Slit_1432</name>
</gene>
<evidence type="ECO:0000259" key="1">
    <source>
        <dbReference type="PROSITE" id="PS50042"/>
    </source>
</evidence>
<dbReference type="PROSITE" id="PS50042">
    <property type="entry name" value="CNMP_BINDING_3"/>
    <property type="match status" value="1"/>
</dbReference>
<keyword evidence="3" id="KW-1185">Reference proteome</keyword>